<dbReference type="EMBL" id="JAVFHQ010000033">
    <property type="protein sequence ID" value="KAK4543300.1"/>
    <property type="molecule type" value="Genomic_DNA"/>
</dbReference>
<name>A0AAV9JDW7_9PEZI</name>
<dbReference type="AlphaFoldDB" id="A0AAV9JDW7"/>
<comment type="caution">
    <text evidence="2">The sequence shown here is derived from an EMBL/GenBank/DDBJ whole genome shotgun (WGS) entry which is preliminary data.</text>
</comment>
<gene>
    <name evidence="2" type="ORF">LTR36_005659</name>
</gene>
<evidence type="ECO:0000313" key="2">
    <source>
        <dbReference type="EMBL" id="KAK4543300.1"/>
    </source>
</evidence>
<dbReference type="Proteomes" id="UP001324427">
    <property type="component" value="Unassembled WGS sequence"/>
</dbReference>
<feature type="compositionally biased region" description="Pro residues" evidence="1">
    <location>
        <begin position="56"/>
        <end position="66"/>
    </location>
</feature>
<evidence type="ECO:0000313" key="3">
    <source>
        <dbReference type="Proteomes" id="UP001324427"/>
    </source>
</evidence>
<organism evidence="2 3">
    <name type="scientific">Oleoguttula mirabilis</name>
    <dbReference type="NCBI Taxonomy" id="1507867"/>
    <lineage>
        <taxon>Eukaryota</taxon>
        <taxon>Fungi</taxon>
        <taxon>Dikarya</taxon>
        <taxon>Ascomycota</taxon>
        <taxon>Pezizomycotina</taxon>
        <taxon>Dothideomycetes</taxon>
        <taxon>Dothideomycetidae</taxon>
        <taxon>Mycosphaerellales</taxon>
        <taxon>Teratosphaeriaceae</taxon>
        <taxon>Oleoguttula</taxon>
    </lineage>
</organism>
<proteinExistence type="predicted"/>
<reference evidence="2 3" key="1">
    <citation type="submission" date="2021-11" db="EMBL/GenBank/DDBJ databases">
        <title>Black yeast isolated from Biological Soil Crust.</title>
        <authorList>
            <person name="Kurbessoian T."/>
        </authorList>
    </citation>
    <scope>NUCLEOTIDE SEQUENCE [LARGE SCALE GENOMIC DNA]</scope>
    <source>
        <strain evidence="2 3">CCFEE 5522</strain>
    </source>
</reference>
<feature type="region of interest" description="Disordered" evidence="1">
    <location>
        <begin position="51"/>
        <end position="71"/>
    </location>
</feature>
<accession>A0AAV9JDW7</accession>
<evidence type="ECO:0000256" key="1">
    <source>
        <dbReference type="SAM" id="MobiDB-lite"/>
    </source>
</evidence>
<keyword evidence="3" id="KW-1185">Reference proteome</keyword>
<sequence>MPLAIVVRIFRRLFRIFGWTFFVQYRRPPPLVLPLRLLDWEPLAGWGPRRAHEAPAPIPPPTPPPEMVNLDDAGMPGPAFAGFFDN</sequence>
<protein>
    <submittedName>
        <fullName evidence="2">Uncharacterized protein</fullName>
    </submittedName>
</protein>